<feature type="transmembrane region" description="Helical" evidence="2">
    <location>
        <begin position="83"/>
        <end position="104"/>
    </location>
</feature>
<dbReference type="RefSeq" id="WP_126630384.1">
    <property type="nucleotide sequence ID" value="NZ_BIFT01000002.1"/>
</dbReference>
<keyword evidence="2" id="KW-1133">Transmembrane helix</keyword>
<feature type="transmembrane region" description="Helical" evidence="2">
    <location>
        <begin position="110"/>
        <end position="129"/>
    </location>
</feature>
<protein>
    <submittedName>
        <fullName evidence="3">Uncharacterized protein</fullName>
    </submittedName>
</protein>
<dbReference type="InterPro" id="IPR046096">
    <property type="entry name" value="DUF6114"/>
</dbReference>
<proteinExistence type="predicted"/>
<dbReference type="Pfam" id="PF19609">
    <property type="entry name" value="DUF6114"/>
    <property type="match status" value="1"/>
</dbReference>
<feature type="region of interest" description="Disordered" evidence="1">
    <location>
        <begin position="1"/>
        <end position="20"/>
    </location>
</feature>
<evidence type="ECO:0000313" key="4">
    <source>
        <dbReference type="Proteomes" id="UP000287171"/>
    </source>
</evidence>
<evidence type="ECO:0000256" key="2">
    <source>
        <dbReference type="SAM" id="Phobius"/>
    </source>
</evidence>
<organism evidence="3 4">
    <name type="scientific">Dictyobacter alpinus</name>
    <dbReference type="NCBI Taxonomy" id="2014873"/>
    <lineage>
        <taxon>Bacteria</taxon>
        <taxon>Bacillati</taxon>
        <taxon>Chloroflexota</taxon>
        <taxon>Ktedonobacteria</taxon>
        <taxon>Ktedonobacterales</taxon>
        <taxon>Dictyobacteraceae</taxon>
        <taxon>Dictyobacter</taxon>
    </lineage>
</organism>
<evidence type="ECO:0000313" key="3">
    <source>
        <dbReference type="EMBL" id="GCE30234.1"/>
    </source>
</evidence>
<dbReference type="EMBL" id="BIFT01000002">
    <property type="protein sequence ID" value="GCE30234.1"/>
    <property type="molecule type" value="Genomic_DNA"/>
</dbReference>
<sequence>MADPTKVQVQTGNDKAEENLASTPMATGRIQWMRKRLSMGWMQVQPRLQWFRRSKKASLRTDDWRTWSQFQLWRRTRPFTGSILIILAGLLVLWGPAALLPFALLPGSNIWAGILVGGLLLVMGLIQLLAPTNALVAGSIAVVLSLVSLIVAAGGFGIGMLLGITGGAMGIAWQPVSRSHHRTRFKLPAPIKHLFIRPH</sequence>
<keyword evidence="2" id="KW-0812">Transmembrane</keyword>
<evidence type="ECO:0000256" key="1">
    <source>
        <dbReference type="SAM" id="MobiDB-lite"/>
    </source>
</evidence>
<dbReference type="Proteomes" id="UP000287171">
    <property type="component" value="Unassembled WGS sequence"/>
</dbReference>
<name>A0A402BFU2_9CHLR</name>
<gene>
    <name evidence="3" type="ORF">KDA_57180</name>
</gene>
<keyword evidence="2" id="KW-0472">Membrane</keyword>
<reference evidence="4" key="1">
    <citation type="submission" date="2018-12" db="EMBL/GenBank/DDBJ databases">
        <title>Tengunoibacter tsumagoiensis gen. nov., sp. nov., Dictyobacter kobayashii sp. nov., D. alpinus sp. nov., and D. joshuensis sp. nov. and description of Dictyobacteraceae fam. nov. within the order Ktedonobacterales isolated from Tengu-no-mugimeshi.</title>
        <authorList>
            <person name="Wang C.M."/>
            <person name="Zheng Y."/>
            <person name="Sakai Y."/>
            <person name="Toyoda A."/>
            <person name="Minakuchi Y."/>
            <person name="Abe K."/>
            <person name="Yokota A."/>
            <person name="Yabe S."/>
        </authorList>
    </citation>
    <scope>NUCLEOTIDE SEQUENCE [LARGE SCALE GENOMIC DNA]</scope>
    <source>
        <strain evidence="4">Uno16</strain>
    </source>
</reference>
<dbReference type="OrthoDB" id="165126at2"/>
<comment type="caution">
    <text evidence="3">The sequence shown here is derived from an EMBL/GenBank/DDBJ whole genome shotgun (WGS) entry which is preliminary data.</text>
</comment>
<accession>A0A402BFU2</accession>
<dbReference type="AlphaFoldDB" id="A0A402BFU2"/>
<keyword evidence="4" id="KW-1185">Reference proteome</keyword>